<dbReference type="PANTHER" id="PTHR36842">
    <property type="entry name" value="PROTEIN TOLB HOMOLOG"/>
    <property type="match status" value="1"/>
</dbReference>
<dbReference type="InterPro" id="IPR001434">
    <property type="entry name" value="OmcB-like_DUF11"/>
</dbReference>
<organism evidence="4 5">
    <name type="scientific">Actinomadura macrotermitis</name>
    <dbReference type="NCBI Taxonomy" id="2585200"/>
    <lineage>
        <taxon>Bacteria</taxon>
        <taxon>Bacillati</taxon>
        <taxon>Actinomycetota</taxon>
        <taxon>Actinomycetes</taxon>
        <taxon>Streptosporangiales</taxon>
        <taxon>Thermomonosporaceae</taxon>
        <taxon>Actinomadura</taxon>
    </lineage>
</organism>
<feature type="chain" id="PRO_5029778485" evidence="2">
    <location>
        <begin position="36"/>
        <end position="426"/>
    </location>
</feature>
<dbReference type="Gene3D" id="2.120.10.30">
    <property type="entry name" value="TolB, C-terminal domain"/>
    <property type="match status" value="1"/>
</dbReference>
<dbReference type="AlphaFoldDB" id="A0A7K0C2L1"/>
<proteinExistence type="inferred from homology"/>
<evidence type="ECO:0000256" key="1">
    <source>
        <dbReference type="ARBA" id="ARBA00009820"/>
    </source>
</evidence>
<dbReference type="InterPro" id="IPR011042">
    <property type="entry name" value="6-blade_b-propeller_TolB-like"/>
</dbReference>
<dbReference type="InterPro" id="IPR011659">
    <property type="entry name" value="WD40"/>
</dbReference>
<dbReference type="Pfam" id="PF07676">
    <property type="entry name" value="PD40"/>
    <property type="match status" value="4"/>
</dbReference>
<dbReference type="Proteomes" id="UP000487268">
    <property type="component" value="Unassembled WGS sequence"/>
</dbReference>
<dbReference type="PANTHER" id="PTHR36842:SF1">
    <property type="entry name" value="PROTEIN TOLB"/>
    <property type="match status" value="1"/>
</dbReference>
<name>A0A7K0C2L1_9ACTN</name>
<dbReference type="InterPro" id="IPR015943">
    <property type="entry name" value="WD40/YVTN_repeat-like_dom_sf"/>
</dbReference>
<feature type="domain" description="DUF11" evidence="3">
    <location>
        <begin position="317"/>
        <end position="414"/>
    </location>
</feature>
<evidence type="ECO:0000259" key="3">
    <source>
        <dbReference type="Pfam" id="PF01345"/>
    </source>
</evidence>
<keyword evidence="5" id="KW-1185">Reference proteome</keyword>
<comment type="similarity">
    <text evidence="1">Belongs to the TolB family.</text>
</comment>
<evidence type="ECO:0000313" key="4">
    <source>
        <dbReference type="EMBL" id="MQY07660.1"/>
    </source>
</evidence>
<dbReference type="Gene3D" id="2.130.10.10">
    <property type="entry name" value="YVTN repeat-like/Quinoprotein amine dehydrogenase"/>
    <property type="match status" value="1"/>
</dbReference>
<dbReference type="Pfam" id="PF01345">
    <property type="entry name" value="DUF11"/>
    <property type="match status" value="1"/>
</dbReference>
<keyword evidence="2" id="KW-0732">Signal</keyword>
<gene>
    <name evidence="4" type="primary">tolB_1</name>
    <name evidence="4" type="ORF">ACRB68_57620</name>
</gene>
<dbReference type="EMBL" id="WEGH01000004">
    <property type="protein sequence ID" value="MQY07660.1"/>
    <property type="molecule type" value="Genomic_DNA"/>
</dbReference>
<reference evidence="4 5" key="1">
    <citation type="submission" date="2019-10" db="EMBL/GenBank/DDBJ databases">
        <title>Actinomadura rubteroloni sp. nov. and Actinomadura macrotermitis sp. nov., isolated from the gut of fungus growing-termite Macrotermes natalensis.</title>
        <authorList>
            <person name="Benndorf R."/>
            <person name="Martin K."/>
            <person name="Kuefner M."/>
            <person name="De Beer W."/>
            <person name="Kaster A.-K."/>
            <person name="Vollmers J."/>
            <person name="Poulsen M."/>
            <person name="Beemelmanns C."/>
        </authorList>
    </citation>
    <scope>NUCLEOTIDE SEQUENCE [LARGE SCALE GENOMIC DNA]</scope>
    <source>
        <strain evidence="4 5">RB68</strain>
    </source>
</reference>
<protein>
    <submittedName>
        <fullName evidence="4">Protein TolB</fullName>
    </submittedName>
</protein>
<evidence type="ECO:0000256" key="2">
    <source>
        <dbReference type="SAM" id="SignalP"/>
    </source>
</evidence>
<sequence length="426" mass="42924">MDCRLCPPRRTPALLTVLSLSLWAVQAIAPAAAHAAFPGANGKIYIVDQATDPDKEIYSIDPDGTGLAKVTDNDVDDGNPAVNAAGTKIAFTRFTDTQHLWTMNIDGTGQTQVSPEGIIDSRIDWSPDGTKIVYSTPGGLKTVNADGTGATALGVDGQVPAWSPDGTRIAYGSGANVFTVHPDGTGVTQITAAPSGQAARGPDWSPDGTKIAFTLGPLQGGTPQIHTINADGTGLANVSNDTVPAGAPLWSPDGTKIAYSANQDVYTMNADGTGKTLLSGVPGFQFATDWAPGSAPAAADIDVDLTAQPKLGILVPYLSYTLTARNTGPGAVTAATVKASLPPGATATGLSTGCSTAAGTVTCTYGAIANGASADKSFRVPLNLLSLGQVSVTGTRTASTPADPVSGNDSATATCNVVSVVLAACP</sequence>
<evidence type="ECO:0000313" key="5">
    <source>
        <dbReference type="Proteomes" id="UP000487268"/>
    </source>
</evidence>
<dbReference type="SUPFAM" id="SSF69304">
    <property type="entry name" value="Tricorn protease N-terminal domain"/>
    <property type="match status" value="1"/>
</dbReference>
<comment type="caution">
    <text evidence="4">The sequence shown here is derived from an EMBL/GenBank/DDBJ whole genome shotgun (WGS) entry which is preliminary data.</text>
</comment>
<dbReference type="RefSeq" id="WP_194293498.1">
    <property type="nucleotide sequence ID" value="NZ_WEGH01000004.1"/>
</dbReference>
<accession>A0A7K0C2L1</accession>
<feature type="signal peptide" evidence="2">
    <location>
        <begin position="1"/>
        <end position="35"/>
    </location>
</feature>